<dbReference type="STRING" id="135651.G0MLJ5"/>
<name>G0MLJ5_CAEBE</name>
<dbReference type="AlphaFoldDB" id="G0MLJ5"/>
<dbReference type="eggNOG" id="ENOG502TGY7">
    <property type="taxonomic scope" value="Eukaryota"/>
</dbReference>
<dbReference type="InterPro" id="IPR036322">
    <property type="entry name" value="WD40_repeat_dom_sf"/>
</dbReference>
<evidence type="ECO:0000313" key="3">
    <source>
        <dbReference type="Proteomes" id="UP000008068"/>
    </source>
</evidence>
<dbReference type="Gene3D" id="2.130.10.10">
    <property type="entry name" value="YVTN repeat-like/Quinoprotein amine dehydrogenase"/>
    <property type="match status" value="1"/>
</dbReference>
<sequence length="942" mass="105897">MIESTTSHQDFQQRSMTGYALEHPSYRVRGALFRHQDDGRLLSGCGGDIEVIHALELERSQHTGLPVRVTNVVVFGSNDVVRLIQPIEGTEDVIVNGDYHVSIVQSVELFESSTVSKSRILKLPGKIVAVNAEKHSNTEVGALLLEGVLNFGLQLLLVFLLETGLYHYSFCAQTSEHFQCIQAFRCNRPITSGLLWRDSGLLHVAYYDGFVRVGVVHEQYDDMLLVKRVAVNRNNLSVLLDVVFEEIGRIQKFEDTEKQRREDMLSTSKCLSEKLVTEEEVIEGDTTNDDFVKLKIEFKNQSIRCERVSQRLTSLRKLITIIKSALDMNDQIEQMIGLLVDQLSELEKLEQLCDEVQLTGNQNLIGKSWIAVEEKRMVVDELIAKVNSDQIKKHSTEWGLKIDQIIDQLNGCSEGSKDMRLIISQNIFEHRGDKKDIFTHFVLDSQSRDVTLYCLSGLTTLAIYPRKGKRVASISLDASFATSLTAACAMKSAEGVYVADSNAVFPIYFYRNRPKAGKGEKRYLDAGSALQIPAFDSISSILIEPHQMILGSVTGGLLHLSFDFSSNFEHFVIASSMLAHPISSGAVNCIKLLATGESLLALHCTDSEVVVSEKDQDRWHRVTHHTGGAHAIAVTPFSVDERGAFAVVASDSFVRLKALQYAEESLIGLHDLGQSSAEDENGVPIEVLNVSLDPSMQYRQLPCKLRYAVGFADKAIRTYVALLTGQHDFTVTEKFIAQIEPLFSVQNMICFHGRPMGCYVSCAKTLQIWNDLDRHQQKKLKSERMQLVKLTSSVTSMERAEGFLLVGFADDRLSIYEEKGNGCVDHVGNIEEWHRGCMDRSVMGKWGPLRTRASKTSCGTRLFIHSLTSHHIVIHTVLVNNGKIEQHDFIVAHEHSMSQPIGFEFVSYKYFEFLVYGRGISNEKLSIEDRKRMDCFRDFEFN</sequence>
<proteinExistence type="predicted"/>
<feature type="coiled-coil region" evidence="1">
    <location>
        <begin position="329"/>
        <end position="359"/>
    </location>
</feature>
<keyword evidence="3" id="KW-1185">Reference proteome</keyword>
<reference evidence="3" key="1">
    <citation type="submission" date="2011-07" db="EMBL/GenBank/DDBJ databases">
        <authorList>
            <consortium name="Caenorhabditis brenneri Sequencing and Analysis Consortium"/>
            <person name="Wilson R.K."/>
        </authorList>
    </citation>
    <scope>NUCLEOTIDE SEQUENCE [LARGE SCALE GENOMIC DNA]</scope>
    <source>
        <strain evidence="3">PB2801</strain>
    </source>
</reference>
<gene>
    <name evidence="2" type="ORF">CAEBREN_28231</name>
</gene>
<dbReference type="HOGENOM" id="CLU_318130_0_0_1"/>
<dbReference type="SUPFAM" id="SSF50978">
    <property type="entry name" value="WD40 repeat-like"/>
    <property type="match status" value="1"/>
</dbReference>
<evidence type="ECO:0000256" key="1">
    <source>
        <dbReference type="SAM" id="Coils"/>
    </source>
</evidence>
<dbReference type="EMBL" id="GL379800">
    <property type="protein sequence ID" value="EGT35735.1"/>
    <property type="molecule type" value="Genomic_DNA"/>
</dbReference>
<accession>G0MLJ5</accession>
<keyword evidence="1" id="KW-0175">Coiled coil</keyword>
<dbReference type="InterPro" id="IPR015943">
    <property type="entry name" value="WD40/YVTN_repeat-like_dom_sf"/>
</dbReference>
<dbReference type="FunCoup" id="G0MLJ5">
    <property type="interactions" value="1703"/>
</dbReference>
<dbReference type="Proteomes" id="UP000008068">
    <property type="component" value="Unassembled WGS sequence"/>
</dbReference>
<organism evidence="3">
    <name type="scientific">Caenorhabditis brenneri</name>
    <name type="common">Nematode worm</name>
    <dbReference type="NCBI Taxonomy" id="135651"/>
    <lineage>
        <taxon>Eukaryota</taxon>
        <taxon>Metazoa</taxon>
        <taxon>Ecdysozoa</taxon>
        <taxon>Nematoda</taxon>
        <taxon>Chromadorea</taxon>
        <taxon>Rhabditida</taxon>
        <taxon>Rhabditina</taxon>
        <taxon>Rhabditomorpha</taxon>
        <taxon>Rhabditoidea</taxon>
        <taxon>Rhabditidae</taxon>
        <taxon>Peloderinae</taxon>
        <taxon>Caenorhabditis</taxon>
    </lineage>
</organism>
<evidence type="ECO:0000313" key="2">
    <source>
        <dbReference type="EMBL" id="EGT35735.1"/>
    </source>
</evidence>
<dbReference type="InParanoid" id="G0MLJ5"/>
<dbReference type="OrthoDB" id="5868167at2759"/>
<protein>
    <submittedName>
        <fullName evidence="2">Uncharacterized protein</fullName>
    </submittedName>
</protein>